<keyword evidence="3" id="KW-1185">Reference proteome</keyword>
<feature type="compositionally biased region" description="Low complexity" evidence="1">
    <location>
        <begin position="8"/>
        <end position="33"/>
    </location>
</feature>
<protein>
    <submittedName>
        <fullName evidence="2">Uncharacterized protein</fullName>
    </submittedName>
</protein>
<comment type="caution">
    <text evidence="2">The sequence shown here is derived from an EMBL/GenBank/DDBJ whole genome shotgun (WGS) entry which is preliminary data.</text>
</comment>
<reference evidence="2" key="1">
    <citation type="submission" date="2023-06" db="EMBL/GenBank/DDBJ databases">
        <title>Genome-scale phylogeny and comparative genomics of the fungal order Sordariales.</title>
        <authorList>
            <consortium name="Lawrence Berkeley National Laboratory"/>
            <person name="Hensen N."/>
            <person name="Bonometti L."/>
            <person name="Westerberg I."/>
            <person name="Brannstrom I.O."/>
            <person name="Guillou S."/>
            <person name="Cros-Aarteil S."/>
            <person name="Calhoun S."/>
            <person name="Haridas S."/>
            <person name="Kuo A."/>
            <person name="Mondo S."/>
            <person name="Pangilinan J."/>
            <person name="Riley R."/>
            <person name="Labutti K."/>
            <person name="Andreopoulos B."/>
            <person name="Lipzen A."/>
            <person name="Chen C."/>
            <person name="Yanf M."/>
            <person name="Daum C."/>
            <person name="Ng V."/>
            <person name="Clum A."/>
            <person name="Steindorff A."/>
            <person name="Ohm R."/>
            <person name="Martin F."/>
            <person name="Silar P."/>
            <person name="Natvig D."/>
            <person name="Lalanne C."/>
            <person name="Gautier V."/>
            <person name="Ament-Velasquez S.L."/>
            <person name="Kruys A."/>
            <person name="Hutchinson M.I."/>
            <person name="Powell A.J."/>
            <person name="Barry K."/>
            <person name="Miller A.N."/>
            <person name="Grigoriev I.V."/>
            <person name="Debuchy R."/>
            <person name="Gladieux P."/>
            <person name="Thoren M.H."/>
            <person name="Johannesson H."/>
        </authorList>
    </citation>
    <scope>NUCLEOTIDE SEQUENCE</scope>
    <source>
        <strain evidence="2">SMH4607-1</strain>
    </source>
</reference>
<dbReference type="AlphaFoldDB" id="A0AA40A2D9"/>
<proteinExistence type="predicted"/>
<feature type="non-terminal residue" evidence="2">
    <location>
        <position position="141"/>
    </location>
</feature>
<feature type="non-terminal residue" evidence="2">
    <location>
        <position position="1"/>
    </location>
</feature>
<evidence type="ECO:0000256" key="1">
    <source>
        <dbReference type="SAM" id="MobiDB-lite"/>
    </source>
</evidence>
<feature type="region of interest" description="Disordered" evidence="1">
    <location>
        <begin position="1"/>
        <end position="42"/>
    </location>
</feature>
<dbReference type="EMBL" id="JAUKUA010000006">
    <property type="protein sequence ID" value="KAK0708001.1"/>
    <property type="molecule type" value="Genomic_DNA"/>
</dbReference>
<dbReference type="Proteomes" id="UP001172102">
    <property type="component" value="Unassembled WGS sequence"/>
</dbReference>
<gene>
    <name evidence="2" type="ORF">B0H67DRAFT_589073</name>
</gene>
<name>A0AA40A2D9_9PEZI</name>
<sequence length="141" mass="15895">IASIALGPPAAVSPSAASTSVSASSASTMPTSVESKPDNDPQTVRFTNVQDLFVINNTTGDFLTVTNVSPNNFTEIQREREKRRRKIRFRRYNSNSRILIITIPTDLHEALHLGVYERYRDQLVLTRRQESRKSIDTVTFQ</sequence>
<evidence type="ECO:0000313" key="2">
    <source>
        <dbReference type="EMBL" id="KAK0708001.1"/>
    </source>
</evidence>
<accession>A0AA40A2D9</accession>
<evidence type="ECO:0000313" key="3">
    <source>
        <dbReference type="Proteomes" id="UP001172102"/>
    </source>
</evidence>
<organism evidence="2 3">
    <name type="scientific">Lasiosphaeris hirsuta</name>
    <dbReference type="NCBI Taxonomy" id="260670"/>
    <lineage>
        <taxon>Eukaryota</taxon>
        <taxon>Fungi</taxon>
        <taxon>Dikarya</taxon>
        <taxon>Ascomycota</taxon>
        <taxon>Pezizomycotina</taxon>
        <taxon>Sordariomycetes</taxon>
        <taxon>Sordariomycetidae</taxon>
        <taxon>Sordariales</taxon>
        <taxon>Lasiosphaeriaceae</taxon>
        <taxon>Lasiosphaeris</taxon>
    </lineage>
</organism>